<dbReference type="AlphaFoldDB" id="A0A8T2QMC5"/>
<name>A0A8T2QMC5_CERRI</name>
<sequence>MNRGGIGFGSSSTAEQVTEGIDASHITAIVTGATSGIGRETARVLALRGAEVVIAARNVELANEVREAIMQEVGIHARIHVMELDVSSLQSVRKFVISFKSKNLPLNVLINNAGIMGCPFSLSQDGVELQFATNYLGHFLLTNLLLDKMKSTAEESKIEGRIVHVSSMVHKYTYDSGIRMHKINEAAGYSTHKAYGQSKLALMLHANELSRRLTQEKANVTINSVHPGAVATKIARHHTLLAFATSLFSVFLKSIAQGAATQCFVALHPSLCKVTGKYFVDCKEAKPSSLAMDAELAENLWHFSAELALSKRSSKTLREQNQSTTSEET</sequence>
<accession>A0A8T2QMC5</accession>
<dbReference type="Gene3D" id="3.40.50.720">
    <property type="entry name" value="NAD(P)-binding Rossmann-like Domain"/>
    <property type="match status" value="1"/>
</dbReference>
<proteinExistence type="inferred from homology"/>
<dbReference type="OMA" id="KTEYNDW"/>
<dbReference type="PANTHER" id="PTHR48476:SF1">
    <property type="entry name" value="SHORT-CHAIN DEHYDROGENASE TIC 32, CHLOROPLASTIC-LIKE"/>
    <property type="match status" value="1"/>
</dbReference>
<gene>
    <name evidence="2" type="ORF">KP509_33G016100</name>
</gene>
<dbReference type="InterPro" id="IPR036291">
    <property type="entry name" value="NAD(P)-bd_dom_sf"/>
</dbReference>
<dbReference type="Proteomes" id="UP000825935">
    <property type="component" value="Chromosome 33"/>
</dbReference>
<evidence type="ECO:0008006" key="4">
    <source>
        <dbReference type="Google" id="ProtNLM"/>
    </source>
</evidence>
<evidence type="ECO:0000256" key="1">
    <source>
        <dbReference type="RuleBase" id="RU000363"/>
    </source>
</evidence>
<dbReference type="PRINTS" id="PR00081">
    <property type="entry name" value="GDHRDH"/>
</dbReference>
<keyword evidence="3" id="KW-1185">Reference proteome</keyword>
<dbReference type="EMBL" id="CM035438">
    <property type="protein sequence ID" value="KAH7285167.1"/>
    <property type="molecule type" value="Genomic_DNA"/>
</dbReference>
<dbReference type="PRINTS" id="PR00080">
    <property type="entry name" value="SDRFAMILY"/>
</dbReference>
<dbReference type="CDD" id="cd05327">
    <property type="entry name" value="retinol-DH_like_SDR_c_like"/>
    <property type="match status" value="1"/>
</dbReference>
<dbReference type="SUPFAM" id="SSF51735">
    <property type="entry name" value="NAD(P)-binding Rossmann-fold domains"/>
    <property type="match status" value="1"/>
</dbReference>
<dbReference type="Pfam" id="PF00106">
    <property type="entry name" value="adh_short"/>
    <property type="match status" value="1"/>
</dbReference>
<protein>
    <recommendedName>
        <fullName evidence="4">Short-chain dehydrogenase TIC 32, chloroplastic-like</fullName>
    </recommendedName>
</protein>
<dbReference type="InterPro" id="IPR055280">
    <property type="entry name" value="TIC32"/>
</dbReference>
<comment type="similarity">
    <text evidence="1">Belongs to the short-chain dehydrogenases/reductases (SDR) family.</text>
</comment>
<organism evidence="2 3">
    <name type="scientific">Ceratopteris richardii</name>
    <name type="common">Triangle waterfern</name>
    <dbReference type="NCBI Taxonomy" id="49495"/>
    <lineage>
        <taxon>Eukaryota</taxon>
        <taxon>Viridiplantae</taxon>
        <taxon>Streptophyta</taxon>
        <taxon>Embryophyta</taxon>
        <taxon>Tracheophyta</taxon>
        <taxon>Polypodiopsida</taxon>
        <taxon>Polypodiidae</taxon>
        <taxon>Polypodiales</taxon>
        <taxon>Pteridineae</taxon>
        <taxon>Pteridaceae</taxon>
        <taxon>Parkerioideae</taxon>
        <taxon>Ceratopteris</taxon>
    </lineage>
</organism>
<comment type="caution">
    <text evidence="2">The sequence shown here is derived from an EMBL/GenBank/DDBJ whole genome shotgun (WGS) entry which is preliminary data.</text>
</comment>
<reference evidence="2" key="1">
    <citation type="submission" date="2021-08" db="EMBL/GenBank/DDBJ databases">
        <title>WGS assembly of Ceratopteris richardii.</title>
        <authorList>
            <person name="Marchant D.B."/>
            <person name="Chen G."/>
            <person name="Jenkins J."/>
            <person name="Shu S."/>
            <person name="Leebens-Mack J."/>
            <person name="Grimwood J."/>
            <person name="Schmutz J."/>
            <person name="Soltis P."/>
            <person name="Soltis D."/>
            <person name="Chen Z.-H."/>
        </authorList>
    </citation>
    <scope>NUCLEOTIDE SEQUENCE</scope>
    <source>
        <strain evidence="2">Whitten #5841</strain>
        <tissue evidence="2">Leaf</tissue>
    </source>
</reference>
<dbReference type="OrthoDB" id="191139at2759"/>
<dbReference type="InterPro" id="IPR002347">
    <property type="entry name" value="SDR_fam"/>
</dbReference>
<evidence type="ECO:0000313" key="2">
    <source>
        <dbReference type="EMBL" id="KAH7285167.1"/>
    </source>
</evidence>
<dbReference type="PANTHER" id="PTHR48476">
    <property type="entry name" value="SHORT-CHAIN DEHYDROGENASE TIC 32, CHLOROPLASTIC-LIKE"/>
    <property type="match status" value="1"/>
</dbReference>
<evidence type="ECO:0000313" key="3">
    <source>
        <dbReference type="Proteomes" id="UP000825935"/>
    </source>
</evidence>